<sequence>MISTVSTIVVHAHYTTTPVFEGDIYTFKYTFPIEQIVQLMKNRHPIGWITPATKHLLRNTIDGLP</sequence>
<accession>A0AB39C9J1</accession>
<gene>
    <name evidence="1" type="ORF">K142_00184</name>
</gene>
<reference evidence="1" key="1">
    <citation type="submission" date="2024-07" db="EMBL/GenBank/DDBJ databases">
        <authorList>
            <person name="Kang S."/>
            <person name="Bae J.-W."/>
        </authorList>
    </citation>
    <scope>NUCLEOTIDE SEQUENCE</scope>
</reference>
<proteinExistence type="predicted"/>
<name>A0AB39C9J1_9VIRU</name>
<organism evidence="1">
    <name type="scientific">Klebsiella phage K14-2</name>
    <dbReference type="NCBI Taxonomy" id="3156075"/>
    <lineage>
        <taxon>Viruses</taxon>
    </lineage>
</organism>
<dbReference type="EMBL" id="PP978606">
    <property type="protein sequence ID" value="XDJ03309.1"/>
    <property type="molecule type" value="Genomic_DNA"/>
</dbReference>
<evidence type="ECO:0000313" key="1">
    <source>
        <dbReference type="EMBL" id="XDJ03309.1"/>
    </source>
</evidence>
<protein>
    <submittedName>
        <fullName evidence="1">Uncharacterized protein</fullName>
    </submittedName>
</protein>